<sequence>MGCKNASVGERSASEGSTSASRCGRSGSKIIGLSNTNIDENPMHGKTKGSSTRFVHRG</sequence>
<feature type="region of interest" description="Disordered" evidence="1">
    <location>
        <begin position="1"/>
        <end position="58"/>
    </location>
</feature>
<name>A0A2I0W8X5_9ASPA</name>
<dbReference type="EMBL" id="KZ502843">
    <property type="protein sequence ID" value="PKU72114.1"/>
    <property type="molecule type" value="Genomic_DNA"/>
</dbReference>
<reference evidence="2 3" key="2">
    <citation type="journal article" date="2017" name="Nature">
        <title>The Apostasia genome and the evolution of orchids.</title>
        <authorList>
            <person name="Zhang G.Q."/>
            <person name="Liu K.W."/>
            <person name="Li Z."/>
            <person name="Lohaus R."/>
            <person name="Hsiao Y.Y."/>
            <person name="Niu S.C."/>
            <person name="Wang J.Y."/>
            <person name="Lin Y.C."/>
            <person name="Xu Q."/>
            <person name="Chen L.J."/>
            <person name="Yoshida K."/>
            <person name="Fujiwara S."/>
            <person name="Wang Z.W."/>
            <person name="Zhang Y.Q."/>
            <person name="Mitsuda N."/>
            <person name="Wang M."/>
            <person name="Liu G.H."/>
            <person name="Pecoraro L."/>
            <person name="Huang H.X."/>
            <person name="Xiao X.J."/>
            <person name="Lin M."/>
            <person name="Wu X.Y."/>
            <person name="Wu W.L."/>
            <person name="Chen Y.Y."/>
            <person name="Chang S.B."/>
            <person name="Sakamoto S."/>
            <person name="Ohme-Takagi M."/>
            <person name="Yagi M."/>
            <person name="Zeng S.J."/>
            <person name="Shen C.Y."/>
            <person name="Yeh C.M."/>
            <person name="Luo Y.B."/>
            <person name="Tsai W.C."/>
            <person name="Van de Peer Y."/>
            <person name="Liu Z.J."/>
        </authorList>
    </citation>
    <scope>NUCLEOTIDE SEQUENCE [LARGE SCALE GENOMIC DNA]</scope>
    <source>
        <tissue evidence="2">The whole plant</tissue>
    </source>
</reference>
<reference evidence="2 3" key="1">
    <citation type="journal article" date="2016" name="Sci. Rep.">
        <title>The Dendrobium catenatum Lindl. genome sequence provides insights into polysaccharide synthase, floral development and adaptive evolution.</title>
        <authorList>
            <person name="Zhang G.Q."/>
            <person name="Xu Q."/>
            <person name="Bian C."/>
            <person name="Tsai W.C."/>
            <person name="Yeh C.M."/>
            <person name="Liu K.W."/>
            <person name="Yoshida K."/>
            <person name="Zhang L.S."/>
            <person name="Chang S.B."/>
            <person name="Chen F."/>
            <person name="Shi Y."/>
            <person name="Su Y.Y."/>
            <person name="Zhang Y.Q."/>
            <person name="Chen L.J."/>
            <person name="Yin Y."/>
            <person name="Lin M."/>
            <person name="Huang H."/>
            <person name="Deng H."/>
            <person name="Wang Z.W."/>
            <person name="Zhu S.L."/>
            <person name="Zhao X."/>
            <person name="Deng C."/>
            <person name="Niu S.C."/>
            <person name="Huang J."/>
            <person name="Wang M."/>
            <person name="Liu G.H."/>
            <person name="Yang H.J."/>
            <person name="Xiao X.J."/>
            <person name="Hsiao Y.Y."/>
            <person name="Wu W.L."/>
            <person name="Chen Y.Y."/>
            <person name="Mitsuda N."/>
            <person name="Ohme-Takagi M."/>
            <person name="Luo Y.B."/>
            <person name="Van de Peer Y."/>
            <person name="Liu Z.J."/>
        </authorList>
    </citation>
    <scope>NUCLEOTIDE SEQUENCE [LARGE SCALE GENOMIC DNA]</scope>
    <source>
        <tissue evidence="2">The whole plant</tissue>
    </source>
</reference>
<protein>
    <submittedName>
        <fullName evidence="2">Uncharacterized protein</fullName>
    </submittedName>
</protein>
<dbReference type="Proteomes" id="UP000233837">
    <property type="component" value="Unassembled WGS sequence"/>
</dbReference>
<evidence type="ECO:0000313" key="3">
    <source>
        <dbReference type="Proteomes" id="UP000233837"/>
    </source>
</evidence>
<accession>A0A2I0W8X5</accession>
<evidence type="ECO:0000313" key="2">
    <source>
        <dbReference type="EMBL" id="PKU72114.1"/>
    </source>
</evidence>
<feature type="compositionally biased region" description="Polar residues" evidence="1">
    <location>
        <begin position="48"/>
        <end position="58"/>
    </location>
</feature>
<proteinExistence type="predicted"/>
<keyword evidence="3" id="KW-1185">Reference proteome</keyword>
<gene>
    <name evidence="2" type="ORF">MA16_Dca006707</name>
</gene>
<dbReference type="AlphaFoldDB" id="A0A2I0W8X5"/>
<evidence type="ECO:0000256" key="1">
    <source>
        <dbReference type="SAM" id="MobiDB-lite"/>
    </source>
</evidence>
<organism evidence="2 3">
    <name type="scientific">Dendrobium catenatum</name>
    <dbReference type="NCBI Taxonomy" id="906689"/>
    <lineage>
        <taxon>Eukaryota</taxon>
        <taxon>Viridiplantae</taxon>
        <taxon>Streptophyta</taxon>
        <taxon>Embryophyta</taxon>
        <taxon>Tracheophyta</taxon>
        <taxon>Spermatophyta</taxon>
        <taxon>Magnoliopsida</taxon>
        <taxon>Liliopsida</taxon>
        <taxon>Asparagales</taxon>
        <taxon>Orchidaceae</taxon>
        <taxon>Epidendroideae</taxon>
        <taxon>Malaxideae</taxon>
        <taxon>Dendrobiinae</taxon>
        <taxon>Dendrobium</taxon>
    </lineage>
</organism>